<evidence type="ECO:0000313" key="6">
    <source>
        <dbReference type="Proteomes" id="UP000266118"/>
    </source>
</evidence>
<dbReference type="Gene3D" id="2.60.40.1730">
    <property type="entry name" value="tricorn interacting facor f3 domain"/>
    <property type="match status" value="1"/>
</dbReference>
<dbReference type="Proteomes" id="UP000266118">
    <property type="component" value="Chromosome"/>
</dbReference>
<feature type="binding site" evidence="2">
    <location>
        <position position="366"/>
    </location>
    <ligand>
        <name>Zn(2+)</name>
        <dbReference type="ChEBI" id="CHEBI:29105"/>
        <note>catalytic</note>
    </ligand>
</feature>
<evidence type="ECO:0000313" key="5">
    <source>
        <dbReference type="EMBL" id="AYD46926.1"/>
    </source>
</evidence>
<evidence type="ECO:0000256" key="3">
    <source>
        <dbReference type="SAM" id="SignalP"/>
    </source>
</evidence>
<evidence type="ECO:0000256" key="2">
    <source>
        <dbReference type="PIRSR" id="PIRSR634015-3"/>
    </source>
</evidence>
<organism evidence="5 6">
    <name type="scientific">Arachidicoccus soli</name>
    <dbReference type="NCBI Taxonomy" id="2341117"/>
    <lineage>
        <taxon>Bacteria</taxon>
        <taxon>Pseudomonadati</taxon>
        <taxon>Bacteroidota</taxon>
        <taxon>Chitinophagia</taxon>
        <taxon>Chitinophagales</taxon>
        <taxon>Chitinophagaceae</taxon>
        <taxon>Arachidicoccus</taxon>
    </lineage>
</organism>
<name>A0A386HMT2_9BACT</name>
<dbReference type="InterPro" id="IPR034015">
    <property type="entry name" value="M1_LTA4H"/>
</dbReference>
<dbReference type="GO" id="GO:0008237">
    <property type="term" value="F:metallopeptidase activity"/>
    <property type="evidence" value="ECO:0007669"/>
    <property type="project" value="InterPro"/>
</dbReference>
<proteinExistence type="predicted"/>
<accession>A0A386HMT2</accession>
<dbReference type="InterPro" id="IPR014782">
    <property type="entry name" value="Peptidase_M1_dom"/>
</dbReference>
<dbReference type="CDD" id="cd09603">
    <property type="entry name" value="M1_APN_like"/>
    <property type="match status" value="1"/>
</dbReference>
<reference evidence="5 6" key="1">
    <citation type="submission" date="2018-09" db="EMBL/GenBank/DDBJ databases">
        <title>Arachidicoccus sp. nov., a bacterium isolated from soil.</title>
        <authorList>
            <person name="Weon H.-Y."/>
            <person name="Kwon S.-W."/>
            <person name="Lee S.A."/>
        </authorList>
    </citation>
    <scope>NUCLEOTIDE SEQUENCE [LARGE SCALE GENOMIC DNA]</scope>
    <source>
        <strain evidence="5 6">KIS59-12</strain>
    </source>
</reference>
<evidence type="ECO:0000256" key="1">
    <source>
        <dbReference type="PIRSR" id="PIRSR634015-1"/>
    </source>
</evidence>
<feature type="chain" id="PRO_5017236535" evidence="3">
    <location>
        <begin position="21"/>
        <end position="563"/>
    </location>
</feature>
<dbReference type="AlphaFoldDB" id="A0A386HMT2"/>
<dbReference type="InterPro" id="IPR042097">
    <property type="entry name" value="Aminopeptidase_N-like_N_sf"/>
</dbReference>
<keyword evidence="3" id="KW-0732">Signal</keyword>
<dbReference type="Gene3D" id="1.10.390.10">
    <property type="entry name" value="Neutral Protease Domain 2"/>
    <property type="match status" value="1"/>
</dbReference>
<dbReference type="PANTHER" id="PTHR45726">
    <property type="entry name" value="LEUKOTRIENE A-4 HYDROLASE"/>
    <property type="match status" value="1"/>
</dbReference>
<dbReference type="GO" id="GO:0008270">
    <property type="term" value="F:zinc ion binding"/>
    <property type="evidence" value="ECO:0007669"/>
    <property type="project" value="InterPro"/>
</dbReference>
<keyword evidence="2" id="KW-0862">Zinc</keyword>
<dbReference type="SUPFAM" id="SSF55486">
    <property type="entry name" value="Metalloproteases ('zincins'), catalytic domain"/>
    <property type="match status" value="1"/>
</dbReference>
<gene>
    <name evidence="5" type="ORF">D6B99_04440</name>
</gene>
<protein>
    <submittedName>
        <fullName evidence="5">M1 family peptidase</fullName>
    </submittedName>
</protein>
<dbReference type="OrthoDB" id="100605at2"/>
<keyword evidence="6" id="KW-1185">Reference proteome</keyword>
<dbReference type="RefSeq" id="WP_119985498.1">
    <property type="nucleotide sequence ID" value="NZ_CP032489.1"/>
</dbReference>
<dbReference type="Pfam" id="PF01433">
    <property type="entry name" value="Peptidase_M1"/>
    <property type="match status" value="1"/>
</dbReference>
<dbReference type="PANTHER" id="PTHR45726:SF3">
    <property type="entry name" value="LEUKOTRIENE A-4 HYDROLASE"/>
    <property type="match status" value="1"/>
</dbReference>
<feature type="signal peptide" evidence="3">
    <location>
        <begin position="1"/>
        <end position="20"/>
    </location>
</feature>
<feature type="active site" description="Proton donor" evidence="1">
    <location>
        <position position="418"/>
    </location>
</feature>
<feature type="domain" description="Peptidase M1 membrane alanine aminopeptidase" evidence="4">
    <location>
        <begin position="337"/>
        <end position="478"/>
    </location>
</feature>
<dbReference type="KEGG" id="ark:D6B99_04440"/>
<evidence type="ECO:0000259" key="4">
    <source>
        <dbReference type="Pfam" id="PF01433"/>
    </source>
</evidence>
<keyword evidence="2" id="KW-0479">Metal-binding</keyword>
<comment type="cofactor">
    <cofactor evidence="2">
        <name>Zn(2+)</name>
        <dbReference type="ChEBI" id="CHEBI:29105"/>
    </cofactor>
    <text evidence="2">Binds 1 zinc ion per subunit.</text>
</comment>
<feature type="active site" description="Proton acceptor" evidence="1">
    <location>
        <position position="344"/>
    </location>
</feature>
<dbReference type="EMBL" id="CP032489">
    <property type="protein sequence ID" value="AYD46926.1"/>
    <property type="molecule type" value="Genomic_DNA"/>
</dbReference>
<feature type="binding site" evidence="2">
    <location>
        <position position="343"/>
    </location>
    <ligand>
        <name>Zn(2+)</name>
        <dbReference type="ChEBI" id="CHEBI:29105"/>
        <note>catalytic</note>
    </ligand>
</feature>
<dbReference type="SUPFAM" id="SSF63737">
    <property type="entry name" value="Leukotriene A4 hydrolase N-terminal domain"/>
    <property type="match status" value="1"/>
</dbReference>
<sequence>MKKLFILFILISFCAHHSKAQLLSGKEKIFTHADTLRGSNGPDRIWWDVQRYDITFQPNYADKTIEGNNMITYKVIQENPSNEMQIDLQKPMEIDSIFFNGLQRLTKIRRDGNAYFIKLPQESLNSINTITIYYHGAPREAVHAPWDGGFIWAKDSLGRPWMTVACQGLGASVWYPCKDYQGDEPDLGASLTTIVSDTLRVVGNGRLVVKKELPHHLVSYKWAVKNPINNYDIVPYIGKYKAIDTCYNGLKGKLSVTLWALDYDIKKMRNHCEPDVFKMLKALEYWYGPYPFYEDGYQLVEASHLGMEHQSAIAYGNHFKNGYLGRDLSHTGIGLKFDFIVIHESGHEWFGNSITSKDIADMWIHESFTNYCEALFVEYYWGKKEAQDYVYGIRQNITNDKPIIGHYGVNDEGSEDMYYKGANMINNIRHSINNDKVFRDLLHGICKTFYHQTVTSKQIEDYINEFTGIDFSKVFQQYLTTTQIPVLELYFSDNNETINYRYTNCVAGFHMPIVLHDGSHEFKFLPSTEWQSKSVKTAIEANMLNPISIEGQYYLSCKMVQGE</sequence>
<feature type="binding site" evidence="2">
    <location>
        <position position="347"/>
    </location>
    <ligand>
        <name>Zn(2+)</name>
        <dbReference type="ChEBI" id="CHEBI:29105"/>
        <note>catalytic</note>
    </ligand>
</feature>
<dbReference type="InterPro" id="IPR027268">
    <property type="entry name" value="Peptidase_M4/M1_CTD_sf"/>
</dbReference>